<keyword evidence="3" id="KW-0378">Hydrolase</keyword>
<dbReference type="GO" id="GO:0004519">
    <property type="term" value="F:endonuclease activity"/>
    <property type="evidence" value="ECO:0007669"/>
    <property type="project" value="UniProtKB-KW"/>
</dbReference>
<dbReference type="InterPro" id="IPR008538">
    <property type="entry name" value="Uma2"/>
</dbReference>
<reference evidence="3" key="1">
    <citation type="submission" date="2019-02" db="EMBL/GenBank/DDBJ databases">
        <authorList>
            <person name="Gruber-Vodicka R. H."/>
            <person name="Seah K. B. B."/>
        </authorList>
    </citation>
    <scope>NUCLEOTIDE SEQUENCE</scope>
    <source>
        <strain evidence="3">BECK_BZ125</strain>
    </source>
</reference>
<dbReference type="SUPFAM" id="SSF52980">
    <property type="entry name" value="Restriction endonuclease-like"/>
    <property type="match status" value="1"/>
</dbReference>
<sequence length="334" mass="37913">MYAFCNDNVILRMFCVGNTTHSRGYLPCKAADGFHDPWHVWRHFERSEKSFMLEGDAHITTVSRAVYQQGIAPGWSEAQPRSVVTPTLKSSPAMATITDSTRQPGKRFQHIGSLSSRPEEEISIKYSARKISPFGRDEKLLMCWKRFPEIRPAGASCPRPSLAPSRHPREPEARDGARRFTPRLPITETQGFRKENVACRRTTDDPGWRRQRMPESPDAPYFELFPDWVCEALSPSTARMDRVLKTPLYARFGVGHPWLIDPKPQTLEAFALRDGKWFSGGLSKEMTPWPPLPSMIRVSTWARCGLESGRATRMRGCVAIPNGPFPTAWAREAR</sequence>
<dbReference type="InterPro" id="IPR011335">
    <property type="entry name" value="Restrct_endonuc-II-like"/>
</dbReference>
<protein>
    <submittedName>
        <fullName evidence="3">Restriction endonuclease</fullName>
    </submittedName>
</protein>
<keyword evidence="3" id="KW-0255">Endonuclease</keyword>
<accession>A0A450YCF4</accession>
<evidence type="ECO:0000259" key="2">
    <source>
        <dbReference type="Pfam" id="PF05685"/>
    </source>
</evidence>
<name>A0A450YCF4_9GAMM</name>
<dbReference type="AlphaFoldDB" id="A0A450YCF4"/>
<dbReference type="EMBL" id="CAADFT010000004">
    <property type="protein sequence ID" value="VFK39230.1"/>
    <property type="molecule type" value="Genomic_DNA"/>
</dbReference>
<evidence type="ECO:0000256" key="1">
    <source>
        <dbReference type="SAM" id="MobiDB-lite"/>
    </source>
</evidence>
<feature type="domain" description="Putative restriction endonuclease" evidence="2">
    <location>
        <begin position="214"/>
        <end position="277"/>
    </location>
</feature>
<proteinExistence type="predicted"/>
<organism evidence="3">
    <name type="scientific">Candidatus Kentrum sp. TC</name>
    <dbReference type="NCBI Taxonomy" id="2126339"/>
    <lineage>
        <taxon>Bacteria</taxon>
        <taxon>Pseudomonadati</taxon>
        <taxon>Pseudomonadota</taxon>
        <taxon>Gammaproteobacteria</taxon>
        <taxon>Candidatus Kentrum</taxon>
    </lineage>
</organism>
<dbReference type="CDD" id="cd06260">
    <property type="entry name" value="DUF820-like"/>
    <property type="match status" value="1"/>
</dbReference>
<gene>
    <name evidence="3" type="ORF">BECKTC1821E_GA0114239_100451</name>
</gene>
<dbReference type="Pfam" id="PF05685">
    <property type="entry name" value="Uma2"/>
    <property type="match status" value="1"/>
</dbReference>
<feature type="region of interest" description="Disordered" evidence="1">
    <location>
        <begin position="155"/>
        <end position="177"/>
    </location>
</feature>
<dbReference type="Gene3D" id="3.90.1570.10">
    <property type="entry name" value="tt1808, chain A"/>
    <property type="match status" value="1"/>
</dbReference>
<dbReference type="InterPro" id="IPR012296">
    <property type="entry name" value="Nuclease_put_TT1808"/>
</dbReference>
<feature type="compositionally biased region" description="Basic and acidic residues" evidence="1">
    <location>
        <begin position="167"/>
        <end position="177"/>
    </location>
</feature>
<keyword evidence="3" id="KW-0540">Nuclease</keyword>
<evidence type="ECO:0000313" key="3">
    <source>
        <dbReference type="EMBL" id="VFK39230.1"/>
    </source>
</evidence>